<dbReference type="EMBL" id="JAVDXZ010000001">
    <property type="protein sequence ID" value="MDR7329040.1"/>
    <property type="molecule type" value="Genomic_DNA"/>
</dbReference>
<accession>A0ABU1ZVV6</accession>
<evidence type="ECO:0000313" key="2">
    <source>
        <dbReference type="EMBL" id="MDR7329040.1"/>
    </source>
</evidence>
<proteinExistence type="predicted"/>
<organism evidence="2 3">
    <name type="scientific">Corynebacterium guangdongense</name>
    <dbReference type="NCBI Taxonomy" id="1783348"/>
    <lineage>
        <taxon>Bacteria</taxon>
        <taxon>Bacillati</taxon>
        <taxon>Actinomycetota</taxon>
        <taxon>Actinomycetes</taxon>
        <taxon>Mycobacteriales</taxon>
        <taxon>Corynebacteriaceae</taxon>
        <taxon>Corynebacterium</taxon>
    </lineage>
</organism>
<protein>
    <recommendedName>
        <fullName evidence="1">Putative zinc-finger domain-containing protein</fullName>
    </recommendedName>
</protein>
<feature type="domain" description="Putative zinc-finger" evidence="1">
    <location>
        <begin position="38"/>
        <end position="67"/>
    </location>
</feature>
<evidence type="ECO:0000259" key="1">
    <source>
        <dbReference type="Pfam" id="PF13490"/>
    </source>
</evidence>
<reference evidence="2" key="1">
    <citation type="submission" date="2023-07" db="EMBL/GenBank/DDBJ databases">
        <title>Sequencing the genomes of 1000 actinobacteria strains.</title>
        <authorList>
            <person name="Klenk H.-P."/>
        </authorList>
    </citation>
    <scope>NUCLEOTIDE SEQUENCE</scope>
    <source>
        <strain evidence="2">DSM 107476</strain>
    </source>
</reference>
<keyword evidence="3" id="KW-1185">Reference proteome</keyword>
<sequence>MMMNSAFHAFADDRLGSARYRRARKKRTFTSVEHLSPEAVAAFADGEMAETAAHRARVHLVQCHDCRMQTHRQRGASALLRQHNSSEEVRAPKDLIARLTGIAMGPQADGPGADTVPCAKPEDFLDRVETMLRAFRRLHGR</sequence>
<comment type="caution">
    <text evidence="2">The sequence shown here is derived from an EMBL/GenBank/DDBJ whole genome shotgun (WGS) entry which is preliminary data.</text>
</comment>
<dbReference type="InterPro" id="IPR027383">
    <property type="entry name" value="Znf_put"/>
</dbReference>
<dbReference type="RefSeq" id="WP_290198015.1">
    <property type="nucleotide sequence ID" value="NZ_CP047654.1"/>
</dbReference>
<evidence type="ECO:0000313" key="3">
    <source>
        <dbReference type="Proteomes" id="UP001180840"/>
    </source>
</evidence>
<dbReference type="Proteomes" id="UP001180840">
    <property type="component" value="Unassembled WGS sequence"/>
</dbReference>
<dbReference type="Pfam" id="PF13490">
    <property type="entry name" value="zf-HC2"/>
    <property type="match status" value="1"/>
</dbReference>
<gene>
    <name evidence="2" type="ORF">J2S39_000716</name>
</gene>
<name>A0ABU1ZVV6_9CORY</name>